<dbReference type="EMBL" id="WHLY01000002">
    <property type="protein sequence ID" value="MPR34020.1"/>
    <property type="molecule type" value="Genomic_DNA"/>
</dbReference>
<gene>
    <name evidence="1" type="ORF">GBK04_11735</name>
</gene>
<reference evidence="1 2" key="1">
    <citation type="submission" date="2019-10" db="EMBL/GenBank/DDBJ databases">
        <title>Draft Genome Sequence of Cytophagaceae sp. SJW1-29.</title>
        <authorList>
            <person name="Choi A."/>
        </authorList>
    </citation>
    <scope>NUCLEOTIDE SEQUENCE [LARGE SCALE GENOMIC DNA]</scope>
    <source>
        <strain evidence="1 2">SJW1-29</strain>
    </source>
</reference>
<name>A0A7C9BEV5_9BACT</name>
<dbReference type="Proteomes" id="UP000479293">
    <property type="component" value="Unassembled WGS sequence"/>
</dbReference>
<protein>
    <submittedName>
        <fullName evidence="1">Uncharacterized protein</fullName>
    </submittedName>
</protein>
<evidence type="ECO:0000313" key="1">
    <source>
        <dbReference type="EMBL" id="MPR34020.1"/>
    </source>
</evidence>
<dbReference type="RefSeq" id="WP_152759880.1">
    <property type="nucleotide sequence ID" value="NZ_WHLY01000002.1"/>
</dbReference>
<comment type="caution">
    <text evidence="1">The sequence shown here is derived from an EMBL/GenBank/DDBJ whole genome shotgun (WGS) entry which is preliminary data.</text>
</comment>
<sequence length="92" mass="10655">MANPNIPLYSYAIFTDKGPWNIRFMRIGQANYQTPSKAEFDAIAKSLVNRGYKYTGSEEDVKEYESAKYYMNMSVVKENNGVSYRINVFMNN</sequence>
<organism evidence="1 2">
    <name type="scientific">Salmonirosea aquatica</name>
    <dbReference type="NCBI Taxonomy" id="2654236"/>
    <lineage>
        <taxon>Bacteria</taxon>
        <taxon>Pseudomonadati</taxon>
        <taxon>Bacteroidota</taxon>
        <taxon>Cytophagia</taxon>
        <taxon>Cytophagales</taxon>
        <taxon>Spirosomataceae</taxon>
        <taxon>Salmonirosea</taxon>
    </lineage>
</organism>
<keyword evidence="2" id="KW-1185">Reference proteome</keyword>
<accession>A0A7C9BEV5</accession>
<proteinExistence type="predicted"/>
<dbReference type="AlphaFoldDB" id="A0A7C9BEV5"/>
<evidence type="ECO:0000313" key="2">
    <source>
        <dbReference type="Proteomes" id="UP000479293"/>
    </source>
</evidence>